<organism evidence="1 2">
    <name type="scientific">Microbacterium croceum</name>
    <dbReference type="NCBI Taxonomy" id="2851645"/>
    <lineage>
        <taxon>Bacteria</taxon>
        <taxon>Bacillati</taxon>
        <taxon>Actinomycetota</taxon>
        <taxon>Actinomycetes</taxon>
        <taxon>Micrococcales</taxon>
        <taxon>Microbacteriaceae</taxon>
        <taxon>Microbacterium</taxon>
    </lineage>
</organism>
<name>A0ABT0FE92_9MICO</name>
<gene>
    <name evidence="1" type="ORF">KZC51_09580</name>
</gene>
<dbReference type="RefSeq" id="WP_247629753.1">
    <property type="nucleotide sequence ID" value="NZ_JAHWXN010000001.1"/>
</dbReference>
<dbReference type="EMBL" id="JAHWXN010000001">
    <property type="protein sequence ID" value="MCK2036387.1"/>
    <property type="molecule type" value="Genomic_DNA"/>
</dbReference>
<comment type="caution">
    <text evidence="1">The sequence shown here is derived from an EMBL/GenBank/DDBJ whole genome shotgun (WGS) entry which is preliminary data.</text>
</comment>
<sequence>MSRRSRRAAELTFYQEGAAAARQAKDYLADAAQSHWQRWGEKTLLTATCVATAGSLIFIGVQSVAALDAAQAAADQAAAATQTLNAQLRANDHEFLASVTLDIAAEGIVIKNSALSPLSSTAYWFLQSTDGWLDEVEGGIAGIAACSRITIPWDFLETAKPDTGEGEEFSIFFHDEPDVEELHLALQAPSGQWYLKGASGSLYSIELHDTVSEGTHRSAQPSTEPGAIVSYAYEATDQGMRALHSAETYRVAPDTYWEGADGVNVYTAETIVNGDAITVGAFTPGLQTEPVDCR</sequence>
<accession>A0ABT0FE92</accession>
<keyword evidence="2" id="KW-1185">Reference proteome</keyword>
<evidence type="ECO:0000313" key="1">
    <source>
        <dbReference type="EMBL" id="MCK2036387.1"/>
    </source>
</evidence>
<proteinExistence type="predicted"/>
<protein>
    <submittedName>
        <fullName evidence="1">Uncharacterized protein</fullName>
    </submittedName>
</protein>
<reference evidence="1 2" key="1">
    <citation type="submission" date="2021-06" db="EMBL/GenBank/DDBJ databases">
        <title>Genome-based taxonomic framework of Microbacterium strains isolated from marine environment, the description of four new species and reclassification of four preexisting species.</title>
        <authorList>
            <person name="Lee S.D."/>
            <person name="Kim S.-M."/>
            <person name="Byeon Y.-S."/>
            <person name="Yang H.L."/>
            <person name="Kim I.S."/>
        </authorList>
    </citation>
    <scope>NUCLEOTIDE SEQUENCE [LARGE SCALE GENOMIC DNA]</scope>
    <source>
        <strain evidence="1 2">SSW1-49</strain>
    </source>
</reference>
<evidence type="ECO:0000313" key="2">
    <source>
        <dbReference type="Proteomes" id="UP001300096"/>
    </source>
</evidence>
<dbReference type="Proteomes" id="UP001300096">
    <property type="component" value="Unassembled WGS sequence"/>
</dbReference>